<dbReference type="Pfam" id="PF05860">
    <property type="entry name" value="TPS"/>
    <property type="match status" value="1"/>
</dbReference>
<dbReference type="PANTHER" id="PTHR12338:SF5">
    <property type="entry name" value="ANTIGEN 43-RELATED"/>
    <property type="match status" value="1"/>
</dbReference>
<dbReference type="Proteomes" id="UP001363010">
    <property type="component" value="Unassembled WGS sequence"/>
</dbReference>
<name>A0ABU8W3T4_9BURK</name>
<dbReference type="InterPro" id="IPR008638">
    <property type="entry name" value="FhaB/CdiA-like_TPS"/>
</dbReference>
<evidence type="ECO:0000313" key="3">
    <source>
        <dbReference type="EMBL" id="MEJ8824711.1"/>
    </source>
</evidence>
<dbReference type="NCBIfam" id="TIGR01901">
    <property type="entry name" value="adhes_NPXG"/>
    <property type="match status" value="1"/>
</dbReference>
<evidence type="ECO:0000256" key="1">
    <source>
        <dbReference type="SAM" id="SignalP"/>
    </source>
</evidence>
<dbReference type="Gene3D" id="2.160.20.10">
    <property type="entry name" value="Single-stranded right-handed beta-helix, Pectin lyase-like"/>
    <property type="match status" value="2"/>
</dbReference>
<dbReference type="InterPro" id="IPR011050">
    <property type="entry name" value="Pectin_lyase_fold/virulence"/>
</dbReference>
<evidence type="ECO:0000259" key="2">
    <source>
        <dbReference type="SMART" id="SM00912"/>
    </source>
</evidence>
<comment type="caution">
    <text evidence="3">The sequence shown here is derived from an EMBL/GenBank/DDBJ whole genome shotgun (WGS) entry which is preliminary data.</text>
</comment>
<dbReference type="EMBL" id="JBBKZV010000016">
    <property type="protein sequence ID" value="MEJ8824711.1"/>
    <property type="molecule type" value="Genomic_DNA"/>
</dbReference>
<dbReference type="InterPro" id="IPR050909">
    <property type="entry name" value="Bact_Autotransporter_VF"/>
</dbReference>
<organism evidence="3 4">
    <name type="scientific">Variovorax humicola</name>
    <dbReference type="NCBI Taxonomy" id="1769758"/>
    <lineage>
        <taxon>Bacteria</taxon>
        <taxon>Pseudomonadati</taxon>
        <taxon>Pseudomonadota</taxon>
        <taxon>Betaproteobacteria</taxon>
        <taxon>Burkholderiales</taxon>
        <taxon>Comamonadaceae</taxon>
        <taxon>Variovorax</taxon>
    </lineage>
</organism>
<feature type="chain" id="PRO_5046709638" evidence="1">
    <location>
        <begin position="28"/>
        <end position="1862"/>
    </location>
</feature>
<feature type="domain" description="Filamentous haemagglutinin FhaB/tRNA nuclease CdiA-like TPS" evidence="2">
    <location>
        <begin position="32"/>
        <end position="142"/>
    </location>
</feature>
<dbReference type="InterPro" id="IPR012334">
    <property type="entry name" value="Pectin_lyas_fold"/>
</dbReference>
<evidence type="ECO:0000313" key="4">
    <source>
        <dbReference type="Proteomes" id="UP001363010"/>
    </source>
</evidence>
<protein>
    <submittedName>
        <fullName evidence="3">Filamentous hemagglutinin N-terminal domain-containing protein</fullName>
    </submittedName>
</protein>
<dbReference type="SUPFAM" id="SSF51126">
    <property type="entry name" value="Pectin lyase-like"/>
    <property type="match status" value="1"/>
</dbReference>
<keyword evidence="1" id="KW-0732">Signal</keyword>
<keyword evidence="4" id="KW-1185">Reference proteome</keyword>
<dbReference type="SMART" id="SM00912">
    <property type="entry name" value="Haemagg_act"/>
    <property type="match status" value="1"/>
</dbReference>
<dbReference type="InterPro" id="IPR041286">
    <property type="entry name" value="MBG_2"/>
</dbReference>
<reference evidence="3 4" key="1">
    <citation type="submission" date="2024-03" db="EMBL/GenBank/DDBJ databases">
        <title>Novel species of the genus Variovorax.</title>
        <authorList>
            <person name="Liu Q."/>
            <person name="Xin Y.-H."/>
        </authorList>
    </citation>
    <scope>NUCLEOTIDE SEQUENCE [LARGE SCALE GENOMIC DNA]</scope>
    <source>
        <strain evidence="3 4">KACC 18501</strain>
    </source>
</reference>
<accession>A0ABU8W3T4</accession>
<sequence>MKQFNKTPALRPLAMSLVCMGCGSAFAQIPSGFSTTSPNLSIAGANTSAIVVTQQGTNGGRDVAQWATFSIGVGGSVVFNQPGPKSVILNRVLGGGESNIMGTLRSNGIVFLVNPSGVTFSKNSTVNVGGLVASTLAISDTDFLAGQYKFGGAADSTGIVTNSTTINAGSRGTVALIGAEVHNDGVINVAQGSIGLLSGRTAQIGIDANGDGLTTFAVSADAAKALVENKGTLQADGGRIQLVAGVDLNAVAQTVVNQTGTVRAQSMSVRNGEIVLDGGTQTVAVGGTVDATGASPGTKGGTININGGPVTVTGVVDASGAAGGGAVTVVGNTVTAAEGSKLRADALATGNGGTIDVMGVDGAGEGAFGHVAAHGTISAKGAGDGNGGAITTSAFQVTIGSDADIAASGAGGGANGSWKVSGQGDLLVHPDTQAVNPTILSTVAVGTVGRALGRGTDVTLESQATAGLDSPGFGVTFANGTNLLKDAGGTATFTVNSKRSIVMNDNTSIVSTKGALNVNFNSDSAGTADPDVIGAFGELPRRGAIVLGSQVGPGTDFGTPGPAISTNGGNINFYGQSDPVKGRAVSDVIQAEGDVATGAGRLASGIELNRANLSTCTSGQDACGGSGSISMRGEGYTRVALADNESTFMEGGFGVASYGSTLTTGAGAIDITGRGGISAVGVGFTSLFNGEGTVASTVRSGSGDINLVGSSRSWLANDPVADSITVGPGISLNNTTVATGSNVRIEGTASDNSALMLNQDYLQRIAIPPPEGNPPASGFAGVQLFRSDISAGVGKTLTVTGQAGSRDFFAVLQPGEAPPVVQQFGNPTAVTVNGGSLTAESGTLTINGKDGSVLLRAVCCNATGEDNPPGLSLSTASSTGRGGDIDITGRNIQIAGGNGEGSAPLVVDSSGATGGGTVNVHANAFGDAQSSGVLEIDDLSTLRVNATGAVGNAGSIFAKGDNTIRAFGTFEAKGGANGGNGGMIETSGGAFEVAGIRVDASAPKGTAGTWLVDPYDVTISPGVGTGTLTNGEFTPTAASSIQDTDISNALNGGTDVTINTGTGGLAIDGNIFLNGAQILYTGAGTRTFTLNANRSILGFGSTIASADTGGPLNVVFNADANNSAATTGGGQVNFGGSIYSNGGNVTMKGAWGQQGNFNCAVCLDFALIDTRGGNQSIIGTNLYTGGTDANPGGNVQLTGRSVVPGNDFAQVTGAVDINGTIISTSTGNVDIFGSSLSSSGIALYANDNPTGIFTTSGGIRLTGIGSYTPNSFAAPGHGVVVGGVFNTTTLETVDGDIDISGLRLAGGALSGDGVHVGARGSITTTGAGNITITGESQGNGAGVAIEPAVPNPFAEGPPLFIDGGRVTGHNVVVLRAANDGSTDALQVGAQVPGPTVSAATVLNLRPGGVDLQGLPEAYVATPVDRTTLPMFLGGTAAQGFAVGADDLALLQAPTIVAGSNAHAGDINVVGPLLLASNLTLQNGGGGNINLTAPVSVPQLGLISGGNITQTAGAPITANKLLATSSGGNVVLDNTANNVSADTVGGGAAGSFTYVDADSVAIGAVTVTGFDAAGNLPQPFAATSMAADQVLVRTLAGDLVLATNVSSTTSADLVAAATFQNAGSFTLSGAPWRIWANSWVGETRGGLAGSGPRPNYYNCAYLGLCKVTVSPTDNHFVYTQQPTATVIIDNASRQAGTDNPPFTFSVTGLILGDTNAAFSGNASSAADRTSPAGLYSIDGINFVSLAGYAFSVVPGQLTVTPAPPPPPVEPPPPPARPPLAPVVIRRTDFTALPKPDVLREEPTTYVYDRNLGQAPICLATGPLDADRAEQGGDMLAREWSRVRSRPNLLNCVSTERRNGCADF</sequence>
<dbReference type="RefSeq" id="WP_340365738.1">
    <property type="nucleotide sequence ID" value="NZ_JBBKZV010000016.1"/>
</dbReference>
<proteinExistence type="predicted"/>
<dbReference type="Pfam" id="PF18676">
    <property type="entry name" value="MBG_2"/>
    <property type="match status" value="1"/>
</dbReference>
<feature type="signal peptide" evidence="1">
    <location>
        <begin position="1"/>
        <end position="27"/>
    </location>
</feature>
<dbReference type="PANTHER" id="PTHR12338">
    <property type="entry name" value="AUTOTRANSPORTER"/>
    <property type="match status" value="1"/>
</dbReference>
<gene>
    <name evidence="3" type="ORF">WKW80_22175</name>
</gene>